<dbReference type="PANTHER" id="PTHR18895:SF74">
    <property type="entry name" value="MTRF1L RELEASE FACTOR GLUTAMINE METHYLTRANSFERASE"/>
    <property type="match status" value="1"/>
</dbReference>
<evidence type="ECO:0000256" key="2">
    <source>
        <dbReference type="ARBA" id="ARBA00022679"/>
    </source>
</evidence>
<feature type="domain" description="Methyltransferase small" evidence="6">
    <location>
        <begin position="118"/>
        <end position="203"/>
    </location>
</feature>
<evidence type="ECO:0000313" key="9">
    <source>
        <dbReference type="Proteomes" id="UP000480178"/>
    </source>
</evidence>
<dbReference type="InterPro" id="IPR019874">
    <property type="entry name" value="RF_methyltr_PrmC"/>
</dbReference>
<dbReference type="PANTHER" id="PTHR18895">
    <property type="entry name" value="HEMK METHYLTRANSFERASE"/>
    <property type="match status" value="1"/>
</dbReference>
<dbReference type="Pfam" id="PF17827">
    <property type="entry name" value="PrmC_N"/>
    <property type="match status" value="1"/>
</dbReference>
<feature type="domain" description="Release factor glutamine methyltransferase N-terminal" evidence="7">
    <location>
        <begin position="7"/>
        <end position="76"/>
    </location>
</feature>
<dbReference type="InterPro" id="IPR040758">
    <property type="entry name" value="PrmC_N"/>
</dbReference>
<dbReference type="GO" id="GO:0102559">
    <property type="term" value="F:peptide chain release factor N(5)-glutamine methyltransferase activity"/>
    <property type="evidence" value="ECO:0007669"/>
    <property type="project" value="UniProtKB-EC"/>
</dbReference>
<dbReference type="InterPro" id="IPR007848">
    <property type="entry name" value="Small_mtfrase_dom"/>
</dbReference>
<feature type="binding site" evidence="5">
    <location>
        <position position="146"/>
    </location>
    <ligand>
        <name>S-adenosyl-L-methionine</name>
        <dbReference type="ChEBI" id="CHEBI:59789"/>
    </ligand>
</feature>
<dbReference type="HAMAP" id="MF_02126">
    <property type="entry name" value="RF_methyltr_PrmC"/>
    <property type="match status" value="1"/>
</dbReference>
<evidence type="ECO:0000256" key="5">
    <source>
        <dbReference type="HAMAP-Rule" id="MF_02126"/>
    </source>
</evidence>
<keyword evidence="2 5" id="KW-0808">Transferase</keyword>
<dbReference type="RefSeq" id="WP_162446441.1">
    <property type="nucleotide sequence ID" value="NZ_CP048222.1"/>
</dbReference>
<dbReference type="GO" id="GO:0032259">
    <property type="term" value="P:methylation"/>
    <property type="evidence" value="ECO:0007669"/>
    <property type="project" value="UniProtKB-KW"/>
</dbReference>
<evidence type="ECO:0000256" key="4">
    <source>
        <dbReference type="ARBA" id="ARBA00048391"/>
    </source>
</evidence>
<comment type="similarity">
    <text evidence="5">Belongs to the protein N5-glutamine methyltransferase family. PrmC subfamily.</text>
</comment>
<proteinExistence type="inferred from homology"/>
<dbReference type="PROSITE" id="PS00092">
    <property type="entry name" value="N6_MTASE"/>
    <property type="match status" value="1"/>
</dbReference>
<dbReference type="Gene3D" id="1.10.8.10">
    <property type="entry name" value="DNA helicase RuvA subunit, C-terminal domain"/>
    <property type="match status" value="1"/>
</dbReference>
<keyword evidence="3 5" id="KW-0949">S-adenosyl-L-methionine</keyword>
<comment type="caution">
    <text evidence="5">Lacks conserved residue(s) required for the propagation of feature annotation.</text>
</comment>
<comment type="function">
    <text evidence="5">Methylates the class 1 translation termination release factors RF1/PrfA and RF2/PrfB on the glutamine residue of the universally conserved GGQ motif.</text>
</comment>
<keyword evidence="9" id="KW-1185">Reference proteome</keyword>
<evidence type="ECO:0000259" key="6">
    <source>
        <dbReference type="Pfam" id="PF05175"/>
    </source>
</evidence>
<dbReference type="NCBIfam" id="TIGR03534">
    <property type="entry name" value="RF_mod_PrmC"/>
    <property type="match status" value="1"/>
</dbReference>
<dbReference type="Pfam" id="PF05175">
    <property type="entry name" value="MTS"/>
    <property type="match status" value="1"/>
</dbReference>
<reference evidence="8 9" key="1">
    <citation type="submission" date="2020-01" db="EMBL/GenBank/DDBJ databases">
        <authorList>
            <person name="Kim M.K."/>
        </authorList>
    </citation>
    <scope>NUCLEOTIDE SEQUENCE [LARGE SCALE GENOMIC DNA]</scope>
    <source>
        <strain evidence="8 9">172606-1</strain>
    </source>
</reference>
<dbReference type="EMBL" id="CP048222">
    <property type="protein sequence ID" value="QHT70464.1"/>
    <property type="molecule type" value="Genomic_DNA"/>
</dbReference>
<evidence type="ECO:0000259" key="7">
    <source>
        <dbReference type="Pfam" id="PF17827"/>
    </source>
</evidence>
<feature type="binding site" evidence="5">
    <location>
        <begin position="123"/>
        <end position="127"/>
    </location>
    <ligand>
        <name>S-adenosyl-L-methionine</name>
        <dbReference type="ChEBI" id="CHEBI:59789"/>
    </ligand>
</feature>
<evidence type="ECO:0000256" key="3">
    <source>
        <dbReference type="ARBA" id="ARBA00022691"/>
    </source>
</evidence>
<dbReference type="InterPro" id="IPR029063">
    <property type="entry name" value="SAM-dependent_MTases_sf"/>
</dbReference>
<dbReference type="EC" id="2.1.1.297" evidence="5"/>
<sequence length="287" mass="32611">MSVSSRQLFTKIHQQLQQIYPSEEARNIAFLLLEHCFDISRTAVLASKDIPDTNTDQINPLIERLLKHEPVQYVLGETLFYGRWFEVNSNVLIPRPETEELVYRIVEDFSFRKKDPLAILDIGTGSGCIAVTLAAEFPVAQVWAIDVSEKALQVAQANARLNSVQVNFVQADILDQQRIGLPENLQLDLMVSNPPYVTRAEMELMRQNVTAYEPHLALFVEGEDALLFYRHIASLGKSVLKTGGACYMETNENYTKQVQDLFEEYGYTATQLITDMFGKDRFVKAIL</sequence>
<dbReference type="GO" id="GO:0003676">
    <property type="term" value="F:nucleic acid binding"/>
    <property type="evidence" value="ECO:0007669"/>
    <property type="project" value="InterPro"/>
</dbReference>
<dbReference type="SUPFAM" id="SSF53335">
    <property type="entry name" value="S-adenosyl-L-methionine-dependent methyltransferases"/>
    <property type="match status" value="1"/>
</dbReference>
<protein>
    <recommendedName>
        <fullName evidence="5">Release factor glutamine methyltransferase</fullName>
        <shortName evidence="5">RF MTase</shortName>
        <ecNumber evidence="5">2.1.1.297</ecNumber>
    </recommendedName>
    <alternativeName>
        <fullName evidence="5">N5-glutamine methyltransferase PrmC</fullName>
    </alternativeName>
    <alternativeName>
        <fullName evidence="5">Protein-(glutamine-N5) MTase PrmC</fullName>
    </alternativeName>
    <alternativeName>
        <fullName evidence="5">Protein-glutamine N-methyltransferase PrmC</fullName>
    </alternativeName>
</protein>
<accession>A0A6C0GRG5</accession>
<dbReference type="CDD" id="cd02440">
    <property type="entry name" value="AdoMet_MTases"/>
    <property type="match status" value="1"/>
</dbReference>
<name>A0A6C0GRG5_9BACT</name>
<comment type="catalytic activity">
    <reaction evidence="4 5">
        <text>L-glutaminyl-[peptide chain release factor] + S-adenosyl-L-methionine = N(5)-methyl-L-glutaminyl-[peptide chain release factor] + S-adenosyl-L-homocysteine + H(+)</text>
        <dbReference type="Rhea" id="RHEA:42896"/>
        <dbReference type="Rhea" id="RHEA-COMP:10271"/>
        <dbReference type="Rhea" id="RHEA-COMP:10272"/>
        <dbReference type="ChEBI" id="CHEBI:15378"/>
        <dbReference type="ChEBI" id="CHEBI:30011"/>
        <dbReference type="ChEBI" id="CHEBI:57856"/>
        <dbReference type="ChEBI" id="CHEBI:59789"/>
        <dbReference type="ChEBI" id="CHEBI:61891"/>
        <dbReference type="EC" id="2.1.1.297"/>
    </reaction>
</comment>
<organism evidence="8 9">
    <name type="scientific">Rhodocytophaga rosea</name>
    <dbReference type="NCBI Taxonomy" id="2704465"/>
    <lineage>
        <taxon>Bacteria</taxon>
        <taxon>Pseudomonadati</taxon>
        <taxon>Bacteroidota</taxon>
        <taxon>Cytophagia</taxon>
        <taxon>Cytophagales</taxon>
        <taxon>Rhodocytophagaceae</taxon>
        <taxon>Rhodocytophaga</taxon>
    </lineage>
</organism>
<evidence type="ECO:0000256" key="1">
    <source>
        <dbReference type="ARBA" id="ARBA00022603"/>
    </source>
</evidence>
<dbReference type="InterPro" id="IPR050320">
    <property type="entry name" value="N5-glutamine_MTase"/>
</dbReference>
<dbReference type="KEGG" id="rhoz:GXP67_29330"/>
<feature type="binding site" evidence="5">
    <location>
        <begin position="193"/>
        <end position="196"/>
    </location>
    <ligand>
        <name>substrate</name>
    </ligand>
</feature>
<gene>
    <name evidence="5 8" type="primary">prmC</name>
    <name evidence="8" type="ORF">GXP67_29330</name>
</gene>
<dbReference type="InterPro" id="IPR002052">
    <property type="entry name" value="DNA_methylase_N6_adenine_CS"/>
</dbReference>
<evidence type="ECO:0000313" key="8">
    <source>
        <dbReference type="EMBL" id="QHT70464.1"/>
    </source>
</evidence>
<dbReference type="Gene3D" id="3.40.50.150">
    <property type="entry name" value="Vaccinia Virus protein VP39"/>
    <property type="match status" value="1"/>
</dbReference>
<dbReference type="AlphaFoldDB" id="A0A6C0GRG5"/>
<dbReference type="InterPro" id="IPR004556">
    <property type="entry name" value="HemK-like"/>
</dbReference>
<dbReference type="NCBIfam" id="TIGR00536">
    <property type="entry name" value="hemK_fam"/>
    <property type="match status" value="1"/>
</dbReference>
<keyword evidence="1 5" id="KW-0489">Methyltransferase</keyword>
<feature type="binding site" evidence="5">
    <location>
        <position position="193"/>
    </location>
    <ligand>
        <name>S-adenosyl-L-methionine</name>
        <dbReference type="ChEBI" id="CHEBI:59789"/>
    </ligand>
</feature>
<dbReference type="Proteomes" id="UP000480178">
    <property type="component" value="Chromosome"/>
</dbReference>